<dbReference type="InterPro" id="IPR029002">
    <property type="entry name" value="PLPC/GPLD1"/>
</dbReference>
<proteinExistence type="predicted"/>
<protein>
    <recommendedName>
        <fullName evidence="1">Phospholipase C/D domain-containing protein</fullName>
    </recommendedName>
</protein>
<dbReference type="Pfam" id="PF00882">
    <property type="entry name" value="Zn_dep_PLPC"/>
    <property type="match status" value="1"/>
</dbReference>
<comment type="caution">
    <text evidence="2">The sequence shown here is derived from an EMBL/GenBank/DDBJ whole genome shotgun (WGS) entry which is preliminary data.</text>
</comment>
<keyword evidence="3" id="KW-1185">Reference proteome</keyword>
<feature type="domain" description="Phospholipase C/D" evidence="1">
    <location>
        <begin position="6"/>
        <end position="147"/>
    </location>
</feature>
<accession>A0A328ULF3</accession>
<dbReference type="Proteomes" id="UP000249377">
    <property type="component" value="Unassembled WGS sequence"/>
</dbReference>
<evidence type="ECO:0000313" key="2">
    <source>
        <dbReference type="EMBL" id="RAQ30323.1"/>
    </source>
</evidence>
<gene>
    <name evidence="2" type="ORF">DPQ25_02115</name>
</gene>
<dbReference type="AlphaFoldDB" id="A0A328ULF3"/>
<organism evidence="2 3">
    <name type="scientific">Hydrogeniiclostridium mannosilyticum</name>
    <dbReference type="NCBI Taxonomy" id="2764322"/>
    <lineage>
        <taxon>Bacteria</taxon>
        <taxon>Bacillati</taxon>
        <taxon>Bacillota</taxon>
        <taxon>Clostridia</taxon>
        <taxon>Eubacteriales</taxon>
        <taxon>Acutalibacteraceae</taxon>
        <taxon>Hydrogeniiclostridium</taxon>
    </lineage>
</organism>
<dbReference type="RefSeq" id="WP_112331520.1">
    <property type="nucleotide sequence ID" value="NZ_QLYR01000001.1"/>
</dbReference>
<sequence length="296" mass="34239">MPAAITHYLHARRVWEAWRKKDSALVLNEHAFIWGAQGPDFLFSHRYLPWQKGESLEPLGGRLHEEPPSRTLEALWRNIPSGEHAELLRSYVYGFVCHYVLDRRCHPFIEWEARALLAKEPEQTEDIFHNQVESALDVITLRYEKGALPTEFSLKKTVPGDVPVQHGIAALYRAVLAELFGLNKTEAQLFQATQDCRKIFGLLTDRTGLKKSLVERFERRKKRRVISCHMRGMLEEDVDYANLQQAEWHWPPEDGPVKTASFFELYESAVPEALAMIEQLPGCTDFERLTQNIPFD</sequence>
<name>A0A328ULF3_9FIRM</name>
<evidence type="ECO:0000313" key="3">
    <source>
        <dbReference type="Proteomes" id="UP000249377"/>
    </source>
</evidence>
<dbReference type="EMBL" id="QLYR01000001">
    <property type="protein sequence ID" value="RAQ30323.1"/>
    <property type="molecule type" value="Genomic_DNA"/>
</dbReference>
<evidence type="ECO:0000259" key="1">
    <source>
        <dbReference type="Pfam" id="PF00882"/>
    </source>
</evidence>
<reference evidence="2 3" key="1">
    <citation type="submission" date="2018-06" db="EMBL/GenBank/DDBJ databases">
        <title>Noncontiguous genome sequence of Ruminococcaceae bacterium ASD2818.</title>
        <authorList>
            <person name="Chaplin A.V."/>
            <person name="Sokolova S.R."/>
            <person name="Kochetkova T.O."/>
            <person name="Goltsov A.Y."/>
            <person name="Trofimov D.Y."/>
            <person name="Efimov B.A."/>
        </authorList>
    </citation>
    <scope>NUCLEOTIDE SEQUENCE [LARGE SCALE GENOMIC DNA]</scope>
    <source>
        <strain evidence="2 3">ASD2818</strain>
    </source>
</reference>